<gene>
    <name evidence="2" type="ORF">ME7_00206</name>
</gene>
<evidence type="ECO:0000313" key="2">
    <source>
        <dbReference type="EMBL" id="EJF78215.1"/>
    </source>
</evidence>
<comment type="caution">
    <text evidence="2">The sequence shown here is derived from an EMBL/GenBank/DDBJ whole genome shotgun (WGS) entry which is preliminary data.</text>
</comment>
<protein>
    <submittedName>
        <fullName evidence="2">Uncharacterized protein</fullName>
    </submittedName>
</protein>
<keyword evidence="1" id="KW-0472">Membrane</keyword>
<dbReference type="EMBL" id="AIMC01000001">
    <property type="protein sequence ID" value="EJF78215.1"/>
    <property type="molecule type" value="Genomic_DNA"/>
</dbReference>
<accession>J1J3G7</accession>
<name>J1J3G7_9HYPH</name>
<keyword evidence="1" id="KW-1133">Transmembrane helix</keyword>
<keyword evidence="1" id="KW-0812">Transmembrane</keyword>
<dbReference type="HOGENOM" id="CLU_152398_0_0_5"/>
<dbReference type="Proteomes" id="UP000008748">
    <property type="component" value="Unassembled WGS sequence"/>
</dbReference>
<dbReference type="AlphaFoldDB" id="J1J3G7"/>
<dbReference type="RefSeq" id="WP_006589138.1">
    <property type="nucleotide sequence ID" value="NZ_JH725076.1"/>
</dbReference>
<evidence type="ECO:0000256" key="1">
    <source>
        <dbReference type="SAM" id="Phobius"/>
    </source>
</evidence>
<organism evidence="2 3">
    <name type="scientific">Bartonella birtlesii LL-WM9</name>
    <dbReference type="NCBI Taxonomy" id="1094552"/>
    <lineage>
        <taxon>Bacteria</taxon>
        <taxon>Pseudomonadati</taxon>
        <taxon>Pseudomonadota</taxon>
        <taxon>Alphaproteobacteria</taxon>
        <taxon>Hyphomicrobiales</taxon>
        <taxon>Bartonellaceae</taxon>
        <taxon>Bartonella</taxon>
    </lineage>
</organism>
<sequence length="106" mass="12097">MLHSLFKFMAFIFVTLTIITFVIDSAHSISASHWMITPFNKILANLLQTDIYSLKQFISNNIPAFFSPFLITLTCLPVWSILGAVAIILCIFSHEQQKPFHKTSYT</sequence>
<evidence type="ECO:0000313" key="3">
    <source>
        <dbReference type="Proteomes" id="UP000008748"/>
    </source>
</evidence>
<reference evidence="2 3" key="1">
    <citation type="submission" date="2012-03" db="EMBL/GenBank/DDBJ databases">
        <title>The Genome Sequence of Bartonella birtlesii LL-WM9.</title>
        <authorList>
            <consortium name="The Broad Institute Genome Sequencing Platform"/>
            <consortium name="The Broad Institute Genome Sequencing Center for Infectious Disease"/>
            <person name="Feldgarden M."/>
            <person name="Kirby J."/>
            <person name="Kosoy M."/>
            <person name="Birtles R."/>
            <person name="Probert W.S."/>
            <person name="Chiaraviglio L."/>
            <person name="Young S.K."/>
            <person name="Zeng Q."/>
            <person name="Gargeya S."/>
            <person name="Fitzgerald M."/>
            <person name="Haas B."/>
            <person name="Abouelleil A."/>
            <person name="Alvarado L."/>
            <person name="Arachchi H.M."/>
            <person name="Berlin A."/>
            <person name="Chapman S.B."/>
            <person name="Gearin G."/>
            <person name="Goldberg J."/>
            <person name="Griggs A."/>
            <person name="Gujja S."/>
            <person name="Hansen M."/>
            <person name="Heiman D."/>
            <person name="Howarth C."/>
            <person name="Larimer J."/>
            <person name="Lui A."/>
            <person name="MacDonald P.J.P."/>
            <person name="McCowen C."/>
            <person name="Montmayeur A."/>
            <person name="Murphy C."/>
            <person name="Neiman D."/>
            <person name="Pearson M."/>
            <person name="Priest M."/>
            <person name="Roberts A."/>
            <person name="Saif S."/>
            <person name="Shea T."/>
            <person name="Sisk P."/>
            <person name="Stolte C."/>
            <person name="Sykes S."/>
            <person name="Wortman J."/>
            <person name="Nusbaum C."/>
            <person name="Birren B."/>
        </authorList>
    </citation>
    <scope>NUCLEOTIDE SEQUENCE [LARGE SCALE GENOMIC DNA]</scope>
    <source>
        <strain evidence="2 3">LL-WM9</strain>
    </source>
</reference>
<proteinExistence type="predicted"/>
<dbReference type="PATRIC" id="fig|1094552.3.peg.210"/>
<keyword evidence="3" id="KW-1185">Reference proteome</keyword>
<feature type="transmembrane region" description="Helical" evidence="1">
    <location>
        <begin position="69"/>
        <end position="92"/>
    </location>
</feature>